<reference evidence="5" key="1">
    <citation type="submission" date="2018-05" db="EMBL/GenBank/DDBJ databases">
        <authorList>
            <person name="Lanie J.A."/>
            <person name="Ng W.-L."/>
            <person name="Kazmierczak K.M."/>
            <person name="Andrzejewski T.M."/>
            <person name="Davidsen T.M."/>
            <person name="Wayne K.J."/>
            <person name="Tettelin H."/>
            <person name="Glass J.I."/>
            <person name="Rusch D."/>
            <person name="Podicherti R."/>
            <person name="Tsui H.-C.T."/>
            <person name="Winkler M.E."/>
        </authorList>
    </citation>
    <scope>NUCLEOTIDE SEQUENCE</scope>
</reference>
<dbReference type="SUPFAM" id="SSF52743">
    <property type="entry name" value="Subtilisin-like"/>
    <property type="match status" value="1"/>
</dbReference>
<keyword evidence="1" id="KW-0645">Protease</keyword>
<dbReference type="GO" id="GO:0005737">
    <property type="term" value="C:cytoplasm"/>
    <property type="evidence" value="ECO:0007669"/>
    <property type="project" value="UniProtKB-ARBA"/>
</dbReference>
<dbReference type="GO" id="GO:0016020">
    <property type="term" value="C:membrane"/>
    <property type="evidence" value="ECO:0007669"/>
    <property type="project" value="TreeGrafter"/>
</dbReference>
<keyword evidence="2" id="KW-0378">Hydrolase</keyword>
<dbReference type="PROSITE" id="PS51892">
    <property type="entry name" value="SUBTILASE"/>
    <property type="match status" value="1"/>
</dbReference>
<dbReference type="PANTHER" id="PTHR42884">
    <property type="entry name" value="PROPROTEIN CONVERTASE SUBTILISIN/KEXIN-RELATED"/>
    <property type="match status" value="1"/>
</dbReference>
<protein>
    <recommendedName>
        <fullName evidence="4">P/Homo B domain-containing protein</fullName>
    </recommendedName>
</protein>
<keyword evidence="3" id="KW-0720">Serine protease</keyword>
<dbReference type="InterPro" id="IPR002884">
    <property type="entry name" value="P_dom"/>
</dbReference>
<accession>A0A382UIV3</accession>
<proteinExistence type="predicted"/>
<dbReference type="SUPFAM" id="SSF49785">
    <property type="entry name" value="Galactose-binding domain-like"/>
    <property type="match status" value="1"/>
</dbReference>
<evidence type="ECO:0000313" key="5">
    <source>
        <dbReference type="EMBL" id="SVD34209.1"/>
    </source>
</evidence>
<dbReference type="InterPro" id="IPR000209">
    <property type="entry name" value="Peptidase_S8/S53_dom"/>
</dbReference>
<dbReference type="PANTHER" id="PTHR42884:SF14">
    <property type="entry name" value="NEUROENDOCRINE CONVERTASE 1"/>
    <property type="match status" value="1"/>
</dbReference>
<evidence type="ECO:0000256" key="2">
    <source>
        <dbReference type="ARBA" id="ARBA00022801"/>
    </source>
</evidence>
<dbReference type="EMBL" id="UINC01144599">
    <property type="protein sequence ID" value="SVD34209.1"/>
    <property type="molecule type" value="Genomic_DNA"/>
</dbReference>
<organism evidence="5">
    <name type="scientific">marine metagenome</name>
    <dbReference type="NCBI Taxonomy" id="408172"/>
    <lineage>
        <taxon>unclassified sequences</taxon>
        <taxon>metagenomes</taxon>
        <taxon>ecological metagenomes</taxon>
    </lineage>
</organism>
<sequence length="293" mass="30736">HNGQVANFSTPGAPILVSAPGLAISTTSSFSGYPAYTTISGTSFSSPITSGVVALMLEANPELGYRDVQEILAYSARQTDANSPGWDVNGAVNWNGGGLHVSHDYGYGLIDAYAAVRLAETWELTSTQANLATVSASSSPELAILDYATITDTIQISSGLQIDHVEVDLDLTHTWIGDLTVSLTSPDNTTSILVNRPGGEYNGVLYAVGGASQDDINFTLSSTHNWGETGAGTWTLSVTDHGPLDQGVLDSWTLRLSGDAINTDDTYIYTDEFGAFTGAGDAARRLLSDSEGS</sequence>
<feature type="non-terminal residue" evidence="5">
    <location>
        <position position="1"/>
    </location>
</feature>
<evidence type="ECO:0000256" key="1">
    <source>
        <dbReference type="ARBA" id="ARBA00022670"/>
    </source>
</evidence>
<dbReference type="InterPro" id="IPR036852">
    <property type="entry name" value="Peptidase_S8/S53_dom_sf"/>
</dbReference>
<dbReference type="PROSITE" id="PS00138">
    <property type="entry name" value="SUBTILASE_SER"/>
    <property type="match status" value="1"/>
</dbReference>
<evidence type="ECO:0000259" key="4">
    <source>
        <dbReference type="PROSITE" id="PS51829"/>
    </source>
</evidence>
<feature type="non-terminal residue" evidence="5">
    <location>
        <position position="293"/>
    </location>
</feature>
<dbReference type="AlphaFoldDB" id="A0A382UIV3"/>
<dbReference type="Pfam" id="PF00082">
    <property type="entry name" value="Peptidase_S8"/>
    <property type="match status" value="1"/>
</dbReference>
<evidence type="ECO:0000256" key="3">
    <source>
        <dbReference type="ARBA" id="ARBA00022825"/>
    </source>
</evidence>
<gene>
    <name evidence="5" type="ORF">METZ01_LOCUS387063</name>
</gene>
<dbReference type="GO" id="GO:0004252">
    <property type="term" value="F:serine-type endopeptidase activity"/>
    <property type="evidence" value="ECO:0007669"/>
    <property type="project" value="InterPro"/>
</dbReference>
<dbReference type="InterPro" id="IPR008979">
    <property type="entry name" value="Galactose-bd-like_sf"/>
</dbReference>
<name>A0A382UIV3_9ZZZZ</name>
<dbReference type="Gene3D" id="2.60.120.260">
    <property type="entry name" value="Galactose-binding domain-like"/>
    <property type="match status" value="1"/>
</dbReference>
<dbReference type="PROSITE" id="PS51829">
    <property type="entry name" value="P_HOMO_B"/>
    <property type="match status" value="1"/>
</dbReference>
<dbReference type="Pfam" id="PF01483">
    <property type="entry name" value="P_proprotein"/>
    <property type="match status" value="1"/>
</dbReference>
<dbReference type="GO" id="GO:0016485">
    <property type="term" value="P:protein processing"/>
    <property type="evidence" value="ECO:0007669"/>
    <property type="project" value="TreeGrafter"/>
</dbReference>
<dbReference type="InterPro" id="IPR023828">
    <property type="entry name" value="Peptidase_S8_Ser-AS"/>
</dbReference>
<dbReference type="GO" id="GO:0012505">
    <property type="term" value="C:endomembrane system"/>
    <property type="evidence" value="ECO:0007669"/>
    <property type="project" value="UniProtKB-ARBA"/>
</dbReference>
<feature type="domain" description="P/Homo B" evidence="4">
    <location>
        <begin position="125"/>
        <end position="262"/>
    </location>
</feature>
<dbReference type="Gene3D" id="3.40.50.200">
    <property type="entry name" value="Peptidase S8/S53 domain"/>
    <property type="match status" value="1"/>
</dbReference>